<evidence type="ECO:0000256" key="1">
    <source>
        <dbReference type="SAM" id="MobiDB-lite"/>
    </source>
</evidence>
<evidence type="ECO:0000313" key="3">
    <source>
        <dbReference type="EMBL" id="KAK4119888.1"/>
    </source>
</evidence>
<comment type="caution">
    <text evidence="3">The sequence shown here is derived from an EMBL/GenBank/DDBJ whole genome shotgun (WGS) entry which is preliminary data.</text>
</comment>
<gene>
    <name evidence="3" type="ORF">N657DRAFT_658753</name>
</gene>
<accession>A0AAN6Z015</accession>
<dbReference type="InterPro" id="IPR010730">
    <property type="entry name" value="HET"/>
</dbReference>
<reference evidence="3" key="2">
    <citation type="submission" date="2023-05" db="EMBL/GenBank/DDBJ databases">
        <authorList>
            <consortium name="Lawrence Berkeley National Laboratory"/>
            <person name="Steindorff A."/>
            <person name="Hensen N."/>
            <person name="Bonometti L."/>
            <person name="Westerberg I."/>
            <person name="Brannstrom I.O."/>
            <person name="Guillou S."/>
            <person name="Cros-Aarteil S."/>
            <person name="Calhoun S."/>
            <person name="Haridas S."/>
            <person name="Kuo A."/>
            <person name="Mondo S."/>
            <person name="Pangilinan J."/>
            <person name="Riley R."/>
            <person name="Labutti K."/>
            <person name="Andreopoulos B."/>
            <person name="Lipzen A."/>
            <person name="Chen C."/>
            <person name="Yanf M."/>
            <person name="Daum C."/>
            <person name="Ng V."/>
            <person name="Clum A."/>
            <person name="Ohm R."/>
            <person name="Martin F."/>
            <person name="Silar P."/>
            <person name="Natvig D."/>
            <person name="Lalanne C."/>
            <person name="Gautier V."/>
            <person name="Ament-Velasquez S.L."/>
            <person name="Kruys A."/>
            <person name="Hutchinson M.I."/>
            <person name="Powell A.J."/>
            <person name="Barry K."/>
            <person name="Miller A.N."/>
            <person name="Grigoriev I.V."/>
            <person name="Debuchy R."/>
            <person name="Gladieux P."/>
            <person name="Thoren M.H."/>
            <person name="Johannesson H."/>
        </authorList>
    </citation>
    <scope>NUCLEOTIDE SEQUENCE</scope>
    <source>
        <strain evidence="3">CBS 731.68</strain>
    </source>
</reference>
<feature type="domain" description="Heterokaryon incompatibility" evidence="2">
    <location>
        <begin position="71"/>
        <end position="215"/>
    </location>
</feature>
<sequence length="324" mass="36607">MTVDLPTPNATSIKASSGNPPPRSTAYCYTPLPEGCIRLLRLMPHRDEGAPIQCQLFDYTFLDSGKGTHLYEALSYVWGSEEKPHSVSTDKGDLPATTNLYMALKRLRDHSLDRIIWVDAIGINQGDTEERNRQVQSMAKIYAKASRVVVWLEEATTGGDRVHGEATTDSDRALEVLRVAADRQTTKTLSRATDQQAILTLLQRSWFQRIWVLQEVAAARQVLIMCHTAEIDGYTFCSGLNIRFRSVAYLINGAIFRPKYATSRPDRFSLDIRPLGKLMDMYHNREATDCRDKVYALLGMSSDDYISTGLSPDYDKTSWKELFH</sequence>
<keyword evidence="4" id="KW-1185">Reference proteome</keyword>
<proteinExistence type="predicted"/>
<dbReference type="EMBL" id="MU853243">
    <property type="protein sequence ID" value="KAK4119888.1"/>
    <property type="molecule type" value="Genomic_DNA"/>
</dbReference>
<dbReference type="GeneID" id="87831692"/>
<name>A0AAN6Z015_9PEZI</name>
<dbReference type="PANTHER" id="PTHR24148">
    <property type="entry name" value="ANKYRIN REPEAT DOMAIN-CONTAINING PROTEIN 39 HOMOLOG-RELATED"/>
    <property type="match status" value="1"/>
</dbReference>
<dbReference type="AlphaFoldDB" id="A0AAN6Z015"/>
<protein>
    <submittedName>
        <fullName evidence="3">HET-domain-containing protein</fullName>
    </submittedName>
</protein>
<dbReference type="Pfam" id="PF06985">
    <property type="entry name" value="HET"/>
    <property type="match status" value="1"/>
</dbReference>
<evidence type="ECO:0000259" key="2">
    <source>
        <dbReference type="Pfam" id="PF06985"/>
    </source>
</evidence>
<reference evidence="3" key="1">
    <citation type="journal article" date="2023" name="Mol. Phylogenet. Evol.">
        <title>Genome-scale phylogeny and comparative genomics of the fungal order Sordariales.</title>
        <authorList>
            <person name="Hensen N."/>
            <person name="Bonometti L."/>
            <person name="Westerberg I."/>
            <person name="Brannstrom I.O."/>
            <person name="Guillou S."/>
            <person name="Cros-Aarteil S."/>
            <person name="Calhoun S."/>
            <person name="Haridas S."/>
            <person name="Kuo A."/>
            <person name="Mondo S."/>
            <person name="Pangilinan J."/>
            <person name="Riley R."/>
            <person name="LaButti K."/>
            <person name="Andreopoulos B."/>
            <person name="Lipzen A."/>
            <person name="Chen C."/>
            <person name="Yan M."/>
            <person name="Daum C."/>
            <person name="Ng V."/>
            <person name="Clum A."/>
            <person name="Steindorff A."/>
            <person name="Ohm R.A."/>
            <person name="Martin F."/>
            <person name="Silar P."/>
            <person name="Natvig D.O."/>
            <person name="Lalanne C."/>
            <person name="Gautier V."/>
            <person name="Ament-Velasquez S.L."/>
            <person name="Kruys A."/>
            <person name="Hutchinson M.I."/>
            <person name="Powell A.J."/>
            <person name="Barry K."/>
            <person name="Miller A.N."/>
            <person name="Grigoriev I.V."/>
            <person name="Debuchy R."/>
            <person name="Gladieux P."/>
            <person name="Hiltunen Thoren M."/>
            <person name="Johannesson H."/>
        </authorList>
    </citation>
    <scope>NUCLEOTIDE SEQUENCE</scope>
    <source>
        <strain evidence="3">CBS 731.68</strain>
    </source>
</reference>
<feature type="region of interest" description="Disordered" evidence="1">
    <location>
        <begin position="1"/>
        <end position="24"/>
    </location>
</feature>
<dbReference type="RefSeq" id="XP_062643661.1">
    <property type="nucleotide sequence ID" value="XM_062794923.1"/>
</dbReference>
<feature type="compositionally biased region" description="Polar residues" evidence="1">
    <location>
        <begin position="8"/>
        <end position="18"/>
    </location>
</feature>
<dbReference type="Proteomes" id="UP001302602">
    <property type="component" value="Unassembled WGS sequence"/>
</dbReference>
<dbReference type="PANTHER" id="PTHR24148:SF78">
    <property type="entry name" value="HETEROKARYON INCOMPATIBILITY DOMAIN-CONTAINING PROTEIN"/>
    <property type="match status" value="1"/>
</dbReference>
<organism evidence="3 4">
    <name type="scientific">Parathielavia appendiculata</name>
    <dbReference type="NCBI Taxonomy" id="2587402"/>
    <lineage>
        <taxon>Eukaryota</taxon>
        <taxon>Fungi</taxon>
        <taxon>Dikarya</taxon>
        <taxon>Ascomycota</taxon>
        <taxon>Pezizomycotina</taxon>
        <taxon>Sordariomycetes</taxon>
        <taxon>Sordariomycetidae</taxon>
        <taxon>Sordariales</taxon>
        <taxon>Chaetomiaceae</taxon>
        <taxon>Parathielavia</taxon>
    </lineage>
</organism>
<dbReference type="InterPro" id="IPR052895">
    <property type="entry name" value="HetReg/Transcr_Mod"/>
</dbReference>
<evidence type="ECO:0000313" key="4">
    <source>
        <dbReference type="Proteomes" id="UP001302602"/>
    </source>
</evidence>